<dbReference type="Proteomes" id="UP000324222">
    <property type="component" value="Unassembled WGS sequence"/>
</dbReference>
<protein>
    <submittedName>
        <fullName evidence="1">Uncharacterized protein</fullName>
    </submittedName>
</protein>
<sequence length="105" mass="11476">MKFQSGCYSGQGTESDTVWVEEKNVREGSVSLEEEEEEEEEEGCLVDQTALTCWISSNDQVGCSGRAYLVLPSRPTLRGSGAPYPALQHSARPAPNTVSIYSMAR</sequence>
<organism evidence="1 2">
    <name type="scientific">Portunus trituberculatus</name>
    <name type="common">Swimming crab</name>
    <name type="synonym">Neptunus trituberculatus</name>
    <dbReference type="NCBI Taxonomy" id="210409"/>
    <lineage>
        <taxon>Eukaryota</taxon>
        <taxon>Metazoa</taxon>
        <taxon>Ecdysozoa</taxon>
        <taxon>Arthropoda</taxon>
        <taxon>Crustacea</taxon>
        <taxon>Multicrustacea</taxon>
        <taxon>Malacostraca</taxon>
        <taxon>Eumalacostraca</taxon>
        <taxon>Eucarida</taxon>
        <taxon>Decapoda</taxon>
        <taxon>Pleocyemata</taxon>
        <taxon>Brachyura</taxon>
        <taxon>Eubrachyura</taxon>
        <taxon>Portunoidea</taxon>
        <taxon>Portunidae</taxon>
        <taxon>Portuninae</taxon>
        <taxon>Portunus</taxon>
    </lineage>
</organism>
<name>A0A5B7JYC7_PORTR</name>
<evidence type="ECO:0000313" key="1">
    <source>
        <dbReference type="EMBL" id="MPC99565.1"/>
    </source>
</evidence>
<comment type="caution">
    <text evidence="1">The sequence shown here is derived from an EMBL/GenBank/DDBJ whole genome shotgun (WGS) entry which is preliminary data.</text>
</comment>
<evidence type="ECO:0000313" key="2">
    <source>
        <dbReference type="Proteomes" id="UP000324222"/>
    </source>
</evidence>
<keyword evidence="2" id="KW-1185">Reference proteome</keyword>
<gene>
    <name evidence="1" type="ORF">E2C01_094987</name>
</gene>
<dbReference type="EMBL" id="VSRR010118894">
    <property type="protein sequence ID" value="MPC99565.1"/>
    <property type="molecule type" value="Genomic_DNA"/>
</dbReference>
<dbReference type="AlphaFoldDB" id="A0A5B7JYC7"/>
<accession>A0A5B7JYC7</accession>
<reference evidence="1 2" key="1">
    <citation type="submission" date="2019-05" db="EMBL/GenBank/DDBJ databases">
        <title>Another draft genome of Portunus trituberculatus and its Hox gene families provides insights of decapod evolution.</title>
        <authorList>
            <person name="Jeong J.-H."/>
            <person name="Song I."/>
            <person name="Kim S."/>
            <person name="Choi T."/>
            <person name="Kim D."/>
            <person name="Ryu S."/>
            <person name="Kim W."/>
        </authorList>
    </citation>
    <scope>NUCLEOTIDE SEQUENCE [LARGE SCALE GENOMIC DNA]</scope>
    <source>
        <tissue evidence="1">Muscle</tissue>
    </source>
</reference>
<proteinExistence type="predicted"/>